<proteinExistence type="predicted"/>
<feature type="region of interest" description="Disordered" evidence="1">
    <location>
        <begin position="90"/>
        <end position="118"/>
    </location>
</feature>
<keyword evidence="3" id="KW-1185">Reference proteome</keyword>
<feature type="compositionally biased region" description="Low complexity" evidence="1">
    <location>
        <begin position="206"/>
        <end position="220"/>
    </location>
</feature>
<evidence type="ECO:0000313" key="2">
    <source>
        <dbReference type="EMBL" id="CUG90866.1"/>
    </source>
</evidence>
<evidence type="ECO:0000256" key="1">
    <source>
        <dbReference type="SAM" id="MobiDB-lite"/>
    </source>
</evidence>
<dbReference type="Proteomes" id="UP000051952">
    <property type="component" value="Unassembled WGS sequence"/>
</dbReference>
<accession>A0A0S4JKF9</accession>
<name>A0A0S4JKF9_BODSA</name>
<feature type="compositionally biased region" description="Basic and acidic residues" evidence="1">
    <location>
        <begin position="188"/>
        <end position="202"/>
    </location>
</feature>
<feature type="region of interest" description="Disordered" evidence="1">
    <location>
        <begin position="183"/>
        <end position="245"/>
    </location>
</feature>
<gene>
    <name evidence="2" type="ORF">BSAL_29015</name>
</gene>
<organism evidence="2 3">
    <name type="scientific">Bodo saltans</name>
    <name type="common">Flagellated protozoan</name>
    <dbReference type="NCBI Taxonomy" id="75058"/>
    <lineage>
        <taxon>Eukaryota</taxon>
        <taxon>Discoba</taxon>
        <taxon>Euglenozoa</taxon>
        <taxon>Kinetoplastea</taxon>
        <taxon>Metakinetoplastina</taxon>
        <taxon>Eubodonida</taxon>
        <taxon>Bodonidae</taxon>
        <taxon>Bodo</taxon>
    </lineage>
</organism>
<reference evidence="3" key="1">
    <citation type="submission" date="2015-09" db="EMBL/GenBank/DDBJ databases">
        <authorList>
            <consortium name="Pathogen Informatics"/>
        </authorList>
    </citation>
    <scope>NUCLEOTIDE SEQUENCE [LARGE SCALE GENOMIC DNA]</scope>
    <source>
        <strain evidence="3">Lake Konstanz</strain>
    </source>
</reference>
<dbReference type="EMBL" id="CYKH01001870">
    <property type="protein sequence ID" value="CUG90866.1"/>
    <property type="molecule type" value="Genomic_DNA"/>
</dbReference>
<feature type="region of interest" description="Disordered" evidence="1">
    <location>
        <begin position="262"/>
        <end position="296"/>
    </location>
</feature>
<feature type="compositionally biased region" description="Low complexity" evidence="1">
    <location>
        <begin position="273"/>
        <end position="285"/>
    </location>
</feature>
<feature type="compositionally biased region" description="Low complexity" evidence="1">
    <location>
        <begin position="92"/>
        <end position="118"/>
    </location>
</feature>
<evidence type="ECO:0000313" key="3">
    <source>
        <dbReference type="Proteomes" id="UP000051952"/>
    </source>
</evidence>
<evidence type="ECO:0008006" key="4">
    <source>
        <dbReference type="Google" id="ProtNLM"/>
    </source>
</evidence>
<dbReference type="AlphaFoldDB" id="A0A0S4JKF9"/>
<sequence>MVLLIRTSFASASEAVKSRAFIRCALNQGCLLAALEVLGRQFQPILEGYMMDHAVLRQYGSDKWDRLVRVVAPIAGPPLDVFYTVASPPPSNSASSPTRGSASSSSSSTVAGSPSSGPSAGVAFELDLVVPEFDSRKEYMSIVKLYIAGVTDSASIPELPIVVVEEEPPAGAGGELETQILATTQDSDSIRGELAKDDDPLPRQRTSSSTPPATPTDGTTAEPFPADGSAADEQGAGGAASTKKKTVKKVTVVTKRIIKKTTTGSSADGGGTTVVTTTTTRTKSVPPATAGTGDEVQTDEGAFAGPDDEECTTEVVKHVVGATPPVVVTDEGNSRNNGTTTLVDAAISGDVVEDNLPNDLTQTNKATIAAHNDTAAAAIHLSDAEKMKQRKELDEAIAAVERLFARRRAALDAALETVASAEAFLDKELTGSE</sequence>
<dbReference type="OrthoDB" id="252797at2759"/>
<protein>
    <recommendedName>
        <fullName evidence="4">RUN domain-containing protein</fullName>
    </recommendedName>
</protein>
<dbReference type="VEuPathDB" id="TriTrypDB:BSAL_29015"/>